<dbReference type="EMBL" id="CP069280">
    <property type="protein sequence ID" value="QRI53124.1"/>
    <property type="molecule type" value="Genomic_DNA"/>
</dbReference>
<dbReference type="GO" id="GO:0005829">
    <property type="term" value="C:cytosol"/>
    <property type="evidence" value="ECO:0007669"/>
    <property type="project" value="TreeGrafter"/>
</dbReference>
<accession>A0A0A2HQP9</accession>
<gene>
    <name evidence="3" type="ORF">FC794_17080</name>
    <name evidence="4" type="ORF">JQS73_17140</name>
</gene>
<evidence type="ECO:0000313" key="4">
    <source>
        <dbReference type="EMBL" id="QRI53124.1"/>
    </source>
</evidence>
<evidence type="ECO:0000313" key="5">
    <source>
        <dbReference type="Proteomes" id="UP000478995"/>
    </source>
</evidence>
<protein>
    <submittedName>
        <fullName evidence="3">Pyrimidine/purine nucleoside phosphorylase</fullName>
    </submittedName>
</protein>
<evidence type="ECO:0000256" key="1">
    <source>
        <dbReference type="ARBA" id="ARBA00022676"/>
    </source>
</evidence>
<evidence type="ECO:0000256" key="2">
    <source>
        <dbReference type="ARBA" id="ARBA00022679"/>
    </source>
</evidence>
<dbReference type="SUPFAM" id="SSF51182">
    <property type="entry name" value="RmlC-like cupins"/>
    <property type="match status" value="1"/>
</dbReference>
<organism evidence="3 5">
    <name type="scientific">Clostridium botulinum</name>
    <dbReference type="NCBI Taxonomy" id="1491"/>
    <lineage>
        <taxon>Bacteria</taxon>
        <taxon>Bacillati</taxon>
        <taxon>Bacillota</taxon>
        <taxon>Clostridia</taxon>
        <taxon>Eubacteriales</taxon>
        <taxon>Clostridiaceae</taxon>
        <taxon>Clostridium</taxon>
    </lineage>
</organism>
<dbReference type="PANTHER" id="PTHR36540">
    <property type="entry name" value="PYRIMIDINE/PURINE NUCLEOSIDE PHOSPHORYLASE"/>
    <property type="match status" value="1"/>
</dbReference>
<dbReference type="Proteomes" id="UP000663464">
    <property type="component" value="Chromosome"/>
</dbReference>
<dbReference type="InterPro" id="IPR014710">
    <property type="entry name" value="RmlC-like_jellyroll"/>
</dbReference>
<dbReference type="InterPro" id="IPR011051">
    <property type="entry name" value="RmlC_Cupin_sf"/>
</dbReference>
<dbReference type="AlphaFoldDB" id="A0A0A2HQP9"/>
<dbReference type="InterPro" id="IPR009664">
    <property type="entry name" value="Ppnp"/>
</dbReference>
<dbReference type="RefSeq" id="WP_012704299.1">
    <property type="nucleotide sequence ID" value="NZ_CP013246.1"/>
</dbReference>
<sequence length="92" mass="10585">MKVNEYFGGKVKSMGFVNEEGEATIGLMDIGEYEFATCKKEFMTIVSGKMTVKLPGEAIWKDFRKNDTFIVEANEKFNVKLQEQTAYICFYK</sequence>
<reference evidence="3 5" key="2">
    <citation type="submission" date="2019-04" db="EMBL/GenBank/DDBJ databases">
        <title>Genome sequencing of Clostridium botulinum Groups I-IV and Clostridium butyricum.</title>
        <authorList>
            <person name="Brunt J."/>
            <person name="Van Vliet A.H.M."/>
            <person name="Stringer S.C."/>
            <person name="Carter A.T."/>
            <person name="Peck M.W."/>
        </authorList>
    </citation>
    <scope>NUCLEOTIDE SEQUENCE [LARGE SCALE GENOMIC DNA]</scope>
    <source>
        <strain evidence="3 5">IFR 18/037</strain>
    </source>
</reference>
<dbReference type="EMBL" id="SWOY01000010">
    <property type="protein sequence ID" value="NFG18454.1"/>
    <property type="molecule type" value="Genomic_DNA"/>
</dbReference>
<evidence type="ECO:0000313" key="3">
    <source>
        <dbReference type="EMBL" id="NFG18454.1"/>
    </source>
</evidence>
<dbReference type="GO" id="GO:0004731">
    <property type="term" value="F:purine-nucleoside phosphorylase activity"/>
    <property type="evidence" value="ECO:0007669"/>
    <property type="project" value="TreeGrafter"/>
</dbReference>
<reference evidence="4" key="3">
    <citation type="submission" date="2021-02" db="EMBL/GenBank/DDBJ databases">
        <authorList>
            <person name="Dover N."/>
            <person name="Barash J.R."/>
            <person name="Bell J.M."/>
            <person name="Sylvester M.D."/>
            <person name="Arnon S."/>
        </authorList>
    </citation>
    <scope>NUCLEOTIDE SEQUENCE</scope>
    <source>
        <strain evidence="4">IBCA10-7060</strain>
    </source>
</reference>
<reference evidence="4 6" key="1">
    <citation type="journal article" date="2014" name="J. Infect. Dis.">
        <title>Molecular characterization of a novel botulinum neurotoxin type H gene.</title>
        <authorList>
            <person name="Dover N."/>
            <person name="Barash J.R."/>
            <person name="Hill K.K."/>
            <person name="Xie G."/>
            <person name="Arnon S.S."/>
        </authorList>
    </citation>
    <scope>NUCLEOTIDE SEQUENCE [LARGE SCALE GENOMIC DNA]</scope>
    <source>
        <strain evidence="4 6">IBCA10-7060</strain>
    </source>
</reference>
<dbReference type="Pfam" id="PF06865">
    <property type="entry name" value="Ppnp"/>
    <property type="match status" value="1"/>
</dbReference>
<dbReference type="Proteomes" id="UP000478995">
    <property type="component" value="Unassembled WGS sequence"/>
</dbReference>
<proteinExistence type="predicted"/>
<dbReference type="FunFam" id="2.60.120.10:FF:000016">
    <property type="entry name" value="Pyrimidine/purine nucleoside phosphorylase"/>
    <property type="match status" value="1"/>
</dbReference>
<keyword evidence="1" id="KW-0328">Glycosyltransferase</keyword>
<evidence type="ECO:0000313" key="6">
    <source>
        <dbReference type="Proteomes" id="UP000663464"/>
    </source>
</evidence>
<dbReference type="PANTHER" id="PTHR36540:SF1">
    <property type="entry name" value="PYRIMIDINE_PURINE NUCLEOSIDE PHOSPHORYLASE"/>
    <property type="match status" value="1"/>
</dbReference>
<dbReference type="GO" id="GO:0016154">
    <property type="term" value="F:pyrimidine-nucleoside phosphorylase activity"/>
    <property type="evidence" value="ECO:0007669"/>
    <property type="project" value="TreeGrafter"/>
</dbReference>
<dbReference type="Gene3D" id="2.60.120.10">
    <property type="entry name" value="Jelly Rolls"/>
    <property type="match status" value="1"/>
</dbReference>
<name>A0A0A2HQP9_CLOBO</name>
<keyword evidence="2" id="KW-0808">Transferase</keyword>